<dbReference type="PANTHER" id="PTHR33747">
    <property type="entry name" value="UPF0225 PROTEIN SCO1677"/>
    <property type="match status" value="1"/>
</dbReference>
<accession>A0A0A0BFB8</accession>
<dbReference type="Pfam" id="PF17775">
    <property type="entry name" value="YchJ_M-like"/>
    <property type="match status" value="1"/>
</dbReference>
<dbReference type="Proteomes" id="UP000029999">
    <property type="component" value="Unassembled WGS sequence"/>
</dbReference>
<dbReference type="SUPFAM" id="SSF54427">
    <property type="entry name" value="NTF2-like"/>
    <property type="match status" value="1"/>
</dbReference>
<feature type="domain" description="YchJ-like middle NTF2-like" evidence="1">
    <location>
        <begin position="1"/>
        <end position="91"/>
    </location>
</feature>
<comment type="caution">
    <text evidence="2">The sequence shown here is derived from an EMBL/GenBank/DDBJ whole genome shotgun (WGS) entry which is preliminary data.</text>
</comment>
<evidence type="ECO:0000313" key="2">
    <source>
        <dbReference type="EMBL" id="KGM05789.1"/>
    </source>
</evidence>
<dbReference type="Gene3D" id="3.10.450.50">
    <property type="match status" value="1"/>
</dbReference>
<sequence>MRSRYSAFCLGHANYLLTTLHPSKRRPDELKQIEATINSTTWLGLKILDHKQANDLAEVEFVAFYKDAPFGQLHERSRFTREAGQWFYHDGVFMPDIKLGRNEPCFCGSGTKFKHCHGN</sequence>
<protein>
    <submittedName>
        <fullName evidence="2">Protein YchJ</fullName>
    </submittedName>
</protein>
<dbReference type="InterPro" id="IPR004027">
    <property type="entry name" value="SEC_C_motif"/>
</dbReference>
<proteinExistence type="predicted"/>
<dbReference type="Pfam" id="PF02810">
    <property type="entry name" value="SEC-C"/>
    <property type="match status" value="1"/>
</dbReference>
<dbReference type="PANTHER" id="PTHR33747:SF1">
    <property type="entry name" value="ADENYLATE CYCLASE-ASSOCIATED CAP C-TERMINAL DOMAIN-CONTAINING PROTEIN"/>
    <property type="match status" value="1"/>
</dbReference>
<evidence type="ECO:0000313" key="3">
    <source>
        <dbReference type="Proteomes" id="UP000029999"/>
    </source>
</evidence>
<reference evidence="2 3" key="1">
    <citation type="submission" date="2014-09" db="EMBL/GenBank/DDBJ databases">
        <authorList>
            <person name="Grob C."/>
            <person name="Taubert M."/>
            <person name="Howat A.M."/>
            <person name="Burns O.J."/>
            <person name="Dixon J.L."/>
            <person name="Chen Y."/>
            <person name="Murrell J.C."/>
        </authorList>
    </citation>
    <scope>NUCLEOTIDE SEQUENCE [LARGE SCALE GENOMIC DNA]</scope>
    <source>
        <strain evidence="2">L4</strain>
    </source>
</reference>
<gene>
    <name evidence="2" type="ORF">LP43_2538</name>
</gene>
<dbReference type="STRING" id="392484.LP43_2538"/>
<evidence type="ECO:0000259" key="1">
    <source>
        <dbReference type="Pfam" id="PF17775"/>
    </source>
</evidence>
<organism evidence="2 3">
    <name type="scientific">Methylophaga thiooxydans</name>
    <dbReference type="NCBI Taxonomy" id="392484"/>
    <lineage>
        <taxon>Bacteria</taxon>
        <taxon>Pseudomonadati</taxon>
        <taxon>Pseudomonadota</taxon>
        <taxon>Gammaproteobacteria</taxon>
        <taxon>Thiotrichales</taxon>
        <taxon>Piscirickettsiaceae</taxon>
        <taxon>Methylophaga</taxon>
    </lineage>
</organism>
<dbReference type="InterPro" id="IPR032710">
    <property type="entry name" value="NTF2-like_dom_sf"/>
</dbReference>
<dbReference type="InterPro" id="IPR048469">
    <property type="entry name" value="YchJ-like_M"/>
</dbReference>
<dbReference type="EMBL" id="JRQD01000008">
    <property type="protein sequence ID" value="KGM05789.1"/>
    <property type="molecule type" value="Genomic_DNA"/>
</dbReference>
<dbReference type="SUPFAM" id="SSF103642">
    <property type="entry name" value="Sec-C motif"/>
    <property type="match status" value="1"/>
</dbReference>
<dbReference type="AlphaFoldDB" id="A0A0A0BFB8"/>
<name>A0A0A0BFB8_9GAMM</name>